<dbReference type="Pfam" id="PF12796">
    <property type="entry name" value="Ank_2"/>
    <property type="match status" value="1"/>
</dbReference>
<keyword evidence="2 3" id="KW-0040">ANK repeat</keyword>
<dbReference type="Gene3D" id="1.25.40.20">
    <property type="entry name" value="Ankyrin repeat-containing domain"/>
    <property type="match status" value="1"/>
</dbReference>
<dbReference type="InterPro" id="IPR016130">
    <property type="entry name" value="Tyr_Pase_AS"/>
</dbReference>
<dbReference type="InterPro" id="IPR000387">
    <property type="entry name" value="Tyr_Pase_dom"/>
</dbReference>
<evidence type="ECO:0000313" key="5">
    <source>
        <dbReference type="EMBL" id="NDV31549.1"/>
    </source>
</evidence>
<dbReference type="SMART" id="SM00404">
    <property type="entry name" value="PTPc_motif"/>
    <property type="match status" value="1"/>
</dbReference>
<accession>A0A6B2L3M4</accession>
<dbReference type="InterPro" id="IPR029021">
    <property type="entry name" value="Prot-tyrosine_phosphatase-like"/>
</dbReference>
<dbReference type="SUPFAM" id="SSF52799">
    <property type="entry name" value="(Phosphotyrosine protein) phosphatases II"/>
    <property type="match status" value="1"/>
</dbReference>
<dbReference type="InterPro" id="IPR003595">
    <property type="entry name" value="Tyr_Pase_cat"/>
</dbReference>
<dbReference type="EMBL" id="GIBP01002580">
    <property type="protein sequence ID" value="NDV31549.1"/>
    <property type="molecule type" value="Transcribed_RNA"/>
</dbReference>
<dbReference type="Gene3D" id="3.90.190.10">
    <property type="entry name" value="Protein tyrosine phosphatase superfamily"/>
    <property type="match status" value="1"/>
</dbReference>
<protein>
    <recommendedName>
        <fullName evidence="4">Tyrosine specific protein phosphatases domain-containing protein</fullName>
    </recommendedName>
</protein>
<dbReference type="Pfam" id="PF00782">
    <property type="entry name" value="DSPc"/>
    <property type="match status" value="1"/>
</dbReference>
<proteinExistence type="predicted"/>
<dbReference type="PROSITE" id="PS50056">
    <property type="entry name" value="TYR_PHOSPHATASE_2"/>
    <property type="match status" value="1"/>
</dbReference>
<evidence type="ECO:0000256" key="2">
    <source>
        <dbReference type="ARBA" id="ARBA00023043"/>
    </source>
</evidence>
<reference evidence="5" key="1">
    <citation type="journal article" date="2020" name="J. Eukaryot. Microbiol.">
        <title>De novo Sequencing, Assembly and Annotation of the Transcriptome for the Free-Living Testate Amoeba Arcella intermedia.</title>
        <authorList>
            <person name="Ribeiro G.M."/>
            <person name="Porfirio-Sousa A.L."/>
            <person name="Maurer-Alcala X.X."/>
            <person name="Katz L.A."/>
            <person name="Lahr D.J.G."/>
        </authorList>
    </citation>
    <scope>NUCLEOTIDE SEQUENCE</scope>
</reference>
<dbReference type="AlphaFoldDB" id="A0A6B2L3M4"/>
<dbReference type="InterPro" id="IPR036770">
    <property type="entry name" value="Ankyrin_rpt-contain_sf"/>
</dbReference>
<sequence>MKEFTPLIAAIKNKNLHVVLILLENPKVNPNQPDESGQSPLFWAVKINSYYNGIHDEVQLLICEALLNKTNPKVNLNYVDPVGHTALMFSVMLQQERVTRLLVDAGSDVNAKNILGITPLHLASSTDDANIVWLLISNGAKQVSSSGGDTPLSLTKNLEITNLLKGKRTSISHPYSISWISKHPLLKETSIGIAMCPGRKSFKWQRNLTLDLEAISQNTVDLVVSIITRVELLEMGLIDLHSKLEQKKIQTLYVSLPSKWTPTNSDEFYTLVDKVRNRITKKKNKKILIHCNAGKGRTGLFCAAILMVLGMPFEKALETLKSVNFNLLKSPYQQSFLKTLSSQFPSKELTNDWILMDPSQINSKKNSKRSFKMRKQAEQDVEDIPLNPIFSGKPIQSTFTIKPQEKSDGRWKGPLELDLIGPLLNQSEDELRVEYLIDDPCSSLSTEYSE</sequence>
<evidence type="ECO:0000256" key="3">
    <source>
        <dbReference type="PROSITE-ProRule" id="PRU00023"/>
    </source>
</evidence>
<dbReference type="SMART" id="SM00248">
    <property type="entry name" value="ANK"/>
    <property type="match status" value="4"/>
</dbReference>
<dbReference type="InterPro" id="IPR002110">
    <property type="entry name" value="Ankyrin_rpt"/>
</dbReference>
<keyword evidence="1" id="KW-0677">Repeat</keyword>
<name>A0A6B2L3M4_9EUKA</name>
<dbReference type="PROSITE" id="PS50088">
    <property type="entry name" value="ANK_REPEAT"/>
    <property type="match status" value="2"/>
</dbReference>
<dbReference type="PROSITE" id="PS00383">
    <property type="entry name" value="TYR_PHOSPHATASE_1"/>
    <property type="match status" value="1"/>
</dbReference>
<evidence type="ECO:0000256" key="1">
    <source>
        <dbReference type="ARBA" id="ARBA00022737"/>
    </source>
</evidence>
<feature type="repeat" description="ANK" evidence="3">
    <location>
        <begin position="82"/>
        <end position="114"/>
    </location>
</feature>
<dbReference type="InterPro" id="IPR000340">
    <property type="entry name" value="Dual-sp_phosphatase_cat-dom"/>
</dbReference>
<organism evidence="5">
    <name type="scientific">Arcella intermedia</name>
    <dbReference type="NCBI Taxonomy" id="1963864"/>
    <lineage>
        <taxon>Eukaryota</taxon>
        <taxon>Amoebozoa</taxon>
        <taxon>Tubulinea</taxon>
        <taxon>Elardia</taxon>
        <taxon>Arcellinida</taxon>
        <taxon>Sphaerothecina</taxon>
        <taxon>Arcellidae</taxon>
        <taxon>Arcella</taxon>
    </lineage>
</organism>
<dbReference type="PANTHER" id="PTHR24198:SF165">
    <property type="entry name" value="ANKYRIN REPEAT-CONTAINING PROTEIN-RELATED"/>
    <property type="match status" value="1"/>
</dbReference>
<feature type="domain" description="Tyrosine specific protein phosphatases" evidence="4">
    <location>
        <begin position="266"/>
        <end position="335"/>
    </location>
</feature>
<evidence type="ECO:0000259" key="4">
    <source>
        <dbReference type="PROSITE" id="PS50056"/>
    </source>
</evidence>
<dbReference type="SUPFAM" id="SSF48403">
    <property type="entry name" value="Ankyrin repeat"/>
    <property type="match status" value="1"/>
</dbReference>
<dbReference type="PROSITE" id="PS50297">
    <property type="entry name" value="ANK_REP_REGION"/>
    <property type="match status" value="2"/>
</dbReference>
<dbReference type="Pfam" id="PF00023">
    <property type="entry name" value="Ank"/>
    <property type="match status" value="1"/>
</dbReference>
<dbReference type="PANTHER" id="PTHR24198">
    <property type="entry name" value="ANKYRIN REPEAT AND PROTEIN KINASE DOMAIN-CONTAINING PROTEIN"/>
    <property type="match status" value="1"/>
</dbReference>
<feature type="repeat" description="ANK" evidence="3">
    <location>
        <begin position="115"/>
        <end position="140"/>
    </location>
</feature>